<dbReference type="PANTHER" id="PTHR23303:SF14">
    <property type="entry name" value="BOS COMPLEX SUBUNIT NOMO1-RELATED"/>
    <property type="match status" value="1"/>
</dbReference>
<feature type="chain" id="PRO_5035915824" evidence="8">
    <location>
        <begin position="25"/>
        <end position="1093"/>
    </location>
</feature>
<dbReference type="Pfam" id="PF23194">
    <property type="entry name" value="NOMO_5th"/>
    <property type="match status" value="1"/>
</dbReference>
<dbReference type="InterPro" id="IPR055075">
    <property type="entry name" value="NOMO-like_N"/>
</dbReference>
<organism evidence="13 14">
    <name type="scientific">Caenorhabditis auriculariae</name>
    <dbReference type="NCBI Taxonomy" id="2777116"/>
    <lineage>
        <taxon>Eukaryota</taxon>
        <taxon>Metazoa</taxon>
        <taxon>Ecdysozoa</taxon>
        <taxon>Nematoda</taxon>
        <taxon>Chromadorea</taxon>
        <taxon>Rhabditida</taxon>
        <taxon>Rhabditina</taxon>
        <taxon>Rhabditomorpha</taxon>
        <taxon>Rhabditoidea</taxon>
        <taxon>Rhabditidae</taxon>
        <taxon>Peloderinae</taxon>
        <taxon>Caenorhabditis</taxon>
    </lineage>
</organism>
<evidence type="ECO:0000256" key="5">
    <source>
        <dbReference type="ARBA" id="ARBA00022989"/>
    </source>
</evidence>
<comment type="subcellular location">
    <subcellularLocation>
        <location evidence="1">Endoplasmic reticulum membrane</location>
        <topology evidence="1">Single-pass type I membrane protein</topology>
    </subcellularLocation>
</comment>
<name>A0A8S1HTB8_9PELO</name>
<reference evidence="13" key="1">
    <citation type="submission" date="2020-10" db="EMBL/GenBank/DDBJ databases">
        <authorList>
            <person name="Kikuchi T."/>
        </authorList>
    </citation>
    <scope>NUCLEOTIDE SEQUENCE</scope>
    <source>
        <strain evidence="13">NKZ352</strain>
    </source>
</reference>
<evidence type="ECO:0000313" key="13">
    <source>
        <dbReference type="EMBL" id="CAD6199350.1"/>
    </source>
</evidence>
<feature type="transmembrane region" description="Helical" evidence="7">
    <location>
        <begin position="1037"/>
        <end position="1056"/>
    </location>
</feature>
<dbReference type="InterPro" id="IPR056190">
    <property type="entry name" value="NOMO_5th"/>
</dbReference>
<evidence type="ECO:0000259" key="12">
    <source>
        <dbReference type="Pfam" id="PF23194"/>
    </source>
</evidence>
<feature type="domain" description="NOMO fifth transthyretin-like" evidence="12">
    <location>
        <begin position="366"/>
        <end position="438"/>
    </location>
</feature>
<evidence type="ECO:0000256" key="2">
    <source>
        <dbReference type="ARBA" id="ARBA00022692"/>
    </source>
</evidence>
<dbReference type="AlphaFoldDB" id="A0A8S1HTB8"/>
<dbReference type="GO" id="GO:0005789">
    <property type="term" value="C:endoplasmic reticulum membrane"/>
    <property type="evidence" value="ECO:0007669"/>
    <property type="project" value="UniProtKB-SubCell"/>
</dbReference>
<keyword evidence="14" id="KW-1185">Reference proteome</keyword>
<accession>A0A8S1HTB8</accession>
<evidence type="ECO:0000256" key="6">
    <source>
        <dbReference type="ARBA" id="ARBA00023136"/>
    </source>
</evidence>
<keyword evidence="5 7" id="KW-1133">Transmembrane helix</keyword>
<feature type="domain" description="NOMO-like N-terminal beta-sandwich" evidence="9">
    <location>
        <begin position="30"/>
        <end position="114"/>
    </location>
</feature>
<feature type="domain" description="NOMO seventh transthyretin-like" evidence="11">
    <location>
        <begin position="528"/>
        <end position="597"/>
    </location>
</feature>
<feature type="signal peptide" evidence="8">
    <location>
        <begin position="1"/>
        <end position="24"/>
    </location>
</feature>
<evidence type="ECO:0000259" key="9">
    <source>
        <dbReference type="Pfam" id="PF22898"/>
    </source>
</evidence>
<dbReference type="PANTHER" id="PTHR23303">
    <property type="entry name" value="CARBOXYPEPTIDASE REGULATORY REGION-CONTAINING"/>
    <property type="match status" value="1"/>
</dbReference>
<keyword evidence="3 8" id="KW-0732">Signal</keyword>
<evidence type="ECO:0000259" key="11">
    <source>
        <dbReference type="Pfam" id="PF23141"/>
    </source>
</evidence>
<keyword evidence="6 7" id="KW-0472">Membrane</keyword>
<evidence type="ECO:0000259" key="10">
    <source>
        <dbReference type="Pfam" id="PF22902"/>
    </source>
</evidence>
<keyword evidence="2 7" id="KW-0812">Transmembrane</keyword>
<dbReference type="Pfam" id="PF22902">
    <property type="entry name" value="NOMO1-like_9th"/>
    <property type="match status" value="1"/>
</dbReference>
<dbReference type="InterPro" id="IPR051417">
    <property type="entry name" value="SDr/BOS_complex"/>
</dbReference>
<dbReference type="Proteomes" id="UP000835052">
    <property type="component" value="Unassembled WGS sequence"/>
</dbReference>
<dbReference type="InterPro" id="IPR056319">
    <property type="entry name" value="NOMO_7th"/>
</dbReference>
<evidence type="ECO:0000256" key="8">
    <source>
        <dbReference type="SAM" id="SignalP"/>
    </source>
</evidence>
<sequence length="1093" mass="119253">MGWAVNKDLLCFLLLNVVISNVAAQVFSCGGFVKSAVPIDFSKLKVKLLTPEGHLKHEEELNPQNGYFMIPVYNKGQYSLRVASPEGYYFDPEIFSFKLDGETDPCTKNKDIIFNLKSFSVSGVVDGAVAGLPLVLTKNGEKVDTTLTEEGGKYKMKAPPGKYEVSTGPGASKCISRGKSTVEVSNGPVVVLPNLKISGHQLSVSVTKGATGVEGIPITLYSSSQIEFPNCKKLSSRDKDAPTGAQFECSLGKTGKDGKIEISCFPSGKYQIRPHSKSADTWLSFSPALQTIDLQNNNGKVEFEVSSLGIRGKIAVGAKGLADTENLKEGKIELSAKAPNTVFESKSVNINFKNPSLPVVSVQKFEVCGSVENDGSNNELVMKKDGETISIRPDSNGKFCEAVEPGFYTITPADAGSSLTPRSLGIDVSEKPVTGIRFTNFKTDAEVRVSCIGACPTATVVLSLNGNDVRKSEGTDVFTFEGIGPGSYKARIDDGGRGCWQKKEVDLIVERQRPAPAQLVQNGFSTRLFISHDAKLTWTHSEKKQIRGELAAKGGEVQLCLPAQARYQISLDSCFTFEKQQFEISVPTDSVIEKKAVAARISGHVKSSEKPSMTVKIRSSAGEREVTVKNGVYSFDEPLSSSGDELLMVPTSQTHLFEPASSRVIFDGKCHDNIVTFAAVKGIFVDGTIQPPVANVNVKVTKKSDPNVVFNVVSDAKGKYRFGPVKDANEYKIEASLDGYKFNANPKKHGAFDSVKLSQLSISVVDEKTKKPLEDVLLSLVGSGDYRSNNMLDSTAQINFVGLAPGDYYVRAILQEYKFLPTTTTIKMQEGKHETIVLEGRRVSYSTFGKIREMSGTPVQGVVVEALSEKCDQHQSEATSGPQGTFRIRGLLPNCLYKIYAKSMSDGSSAPHSFPSHFNVDMTADDVKKLDFIATALDQTTDVAVEIDMSALRDIQSVKLSVSKGHEHLRTSVLQHPVHLFYISQIERDGSEYSVRVEPDRPPQAFPAKTVFFSADAPVRVVRVPLTSSRKAGEIEISLSNFLALPFFVLLLLAFFNKNRTLELLQSLQEFFIQNTQNAAQKETEIGKKRNEF</sequence>
<dbReference type="InterPro" id="IPR055073">
    <property type="entry name" value="NOMO1-like_9th"/>
</dbReference>
<dbReference type="SUPFAM" id="SSF49478">
    <property type="entry name" value="Cna protein B-type domain"/>
    <property type="match status" value="2"/>
</dbReference>
<evidence type="ECO:0000256" key="3">
    <source>
        <dbReference type="ARBA" id="ARBA00022729"/>
    </source>
</evidence>
<gene>
    <name evidence="13" type="ORF">CAUJ_LOCUS15253</name>
</gene>
<dbReference type="EMBL" id="CAJGYM010000169">
    <property type="protein sequence ID" value="CAD6199350.1"/>
    <property type="molecule type" value="Genomic_DNA"/>
</dbReference>
<evidence type="ECO:0000313" key="14">
    <source>
        <dbReference type="Proteomes" id="UP000835052"/>
    </source>
</evidence>
<dbReference type="Pfam" id="PF23141">
    <property type="entry name" value="Ig_NOMO"/>
    <property type="match status" value="1"/>
</dbReference>
<evidence type="ECO:0000256" key="7">
    <source>
        <dbReference type="SAM" id="Phobius"/>
    </source>
</evidence>
<evidence type="ECO:0000256" key="4">
    <source>
        <dbReference type="ARBA" id="ARBA00022824"/>
    </source>
</evidence>
<evidence type="ECO:0000256" key="1">
    <source>
        <dbReference type="ARBA" id="ARBA00004115"/>
    </source>
</evidence>
<feature type="domain" description="NOMO-like ninth beta-sandwich" evidence="10">
    <location>
        <begin position="681"/>
        <end position="753"/>
    </location>
</feature>
<keyword evidence="4" id="KW-0256">Endoplasmic reticulum</keyword>
<proteinExistence type="predicted"/>
<comment type="caution">
    <text evidence="13">The sequence shown here is derived from an EMBL/GenBank/DDBJ whole genome shotgun (WGS) entry which is preliminary data.</text>
</comment>
<dbReference type="Pfam" id="PF22898">
    <property type="entry name" value="NOMO1-like_1st"/>
    <property type="match status" value="1"/>
</dbReference>
<dbReference type="OrthoDB" id="10263633at2759"/>
<protein>
    <submittedName>
        <fullName evidence="13">Uncharacterized protein</fullName>
    </submittedName>
</protein>